<proteinExistence type="predicted"/>
<evidence type="ECO:0000313" key="2">
    <source>
        <dbReference type="Proteomes" id="UP000602050"/>
    </source>
</evidence>
<keyword evidence="2" id="KW-1185">Reference proteome</keyword>
<protein>
    <submittedName>
        <fullName evidence="1">Uncharacterized protein</fullName>
    </submittedName>
</protein>
<organism evidence="1 2">
    <name type="scientific">Compostibacillus humi</name>
    <dbReference type="NCBI Taxonomy" id="1245525"/>
    <lineage>
        <taxon>Bacteria</taxon>
        <taxon>Bacillati</taxon>
        <taxon>Bacillota</taxon>
        <taxon>Bacilli</taxon>
        <taxon>Bacillales</taxon>
        <taxon>Bacillaceae</taxon>
        <taxon>Compostibacillus</taxon>
    </lineage>
</organism>
<accession>A0A8J2XJB2</accession>
<reference evidence="1" key="2">
    <citation type="submission" date="2020-09" db="EMBL/GenBank/DDBJ databases">
        <authorList>
            <person name="Sun Q."/>
            <person name="Zhou Y."/>
        </authorList>
    </citation>
    <scope>NUCLEOTIDE SEQUENCE</scope>
    <source>
        <strain evidence="1">CGMCC 1.12360</strain>
    </source>
</reference>
<dbReference type="AlphaFoldDB" id="A0A8J2XJB2"/>
<dbReference type="RefSeq" id="WP_188393424.1">
    <property type="nucleotide sequence ID" value="NZ_BMEV01000108.1"/>
</dbReference>
<name>A0A8J2XJB2_9BACI</name>
<evidence type="ECO:0000313" key="1">
    <source>
        <dbReference type="EMBL" id="GFZ91086.1"/>
    </source>
</evidence>
<comment type="caution">
    <text evidence="1">The sequence shown here is derived from an EMBL/GenBank/DDBJ whole genome shotgun (WGS) entry which is preliminary data.</text>
</comment>
<dbReference type="Proteomes" id="UP000602050">
    <property type="component" value="Unassembled WGS sequence"/>
</dbReference>
<dbReference type="EMBL" id="BMEV01000108">
    <property type="protein sequence ID" value="GFZ91086.1"/>
    <property type="molecule type" value="Genomic_DNA"/>
</dbReference>
<gene>
    <name evidence="1" type="ORF">GCM10010978_32330</name>
</gene>
<sequence length="329" mass="37767">MNVDLGYIGAIAARISSRAPSVYEYKNPLAGKQVEVFKDGVAYQLTFSDEIRQVQGLMELSIEEFYAKDVNVKNADSDDIFSYRPQDQWLVFSQYLHEYKFFDSLSDEELKRIETILQHITDGMDSLTENKGINLFGITKKQLNSYEAHLELASSTAALQYFSNTYLNGDIKAGFDQLIRDYVKHNKKKVIGYQSLEERFYEARSKINPVNAPLTNEQARHLSMTNKLGKTTYKDDEIESVIKAYEEMFNQIANESDLSRVLLIAKEELLQFATKGILPADRDYRLARDFVTEKSADTFVRIEGYWGMLLNRNPTDRGEFLIPSSTVAR</sequence>
<reference evidence="1" key="1">
    <citation type="journal article" date="2014" name="Int. J. Syst. Evol. Microbiol.">
        <title>Complete genome sequence of Corynebacterium casei LMG S-19264T (=DSM 44701T), isolated from a smear-ripened cheese.</title>
        <authorList>
            <consortium name="US DOE Joint Genome Institute (JGI-PGF)"/>
            <person name="Walter F."/>
            <person name="Albersmeier A."/>
            <person name="Kalinowski J."/>
            <person name="Ruckert C."/>
        </authorList>
    </citation>
    <scope>NUCLEOTIDE SEQUENCE</scope>
    <source>
        <strain evidence="1">CGMCC 1.12360</strain>
    </source>
</reference>